<comment type="caution">
    <text evidence="1">The sequence shown here is derived from an EMBL/GenBank/DDBJ whole genome shotgun (WGS) entry which is preliminary data.</text>
</comment>
<name>A0A2T9YS18_9FUNG</name>
<accession>A0A2T9YS18</accession>
<dbReference type="EMBL" id="MBFR01000064">
    <property type="protein sequence ID" value="PVU95150.1"/>
    <property type="molecule type" value="Genomic_DNA"/>
</dbReference>
<sequence length="119" mass="13966">MNKEHHTKNDNDTAFFKPDDIENIMSNENECAKLVVHNLLYSSKNTFEPMVKLKHKIMLEDSKSRIAFIEIFKLQKNKETKGLMLFDVKDKHLKSSKIKNNFTKCFKVAEYAVSKLKNQ</sequence>
<gene>
    <name evidence="1" type="ORF">BB561_002031</name>
</gene>
<organism evidence="1 2">
    <name type="scientific">Smittium simulii</name>
    <dbReference type="NCBI Taxonomy" id="133385"/>
    <lineage>
        <taxon>Eukaryota</taxon>
        <taxon>Fungi</taxon>
        <taxon>Fungi incertae sedis</taxon>
        <taxon>Zoopagomycota</taxon>
        <taxon>Kickxellomycotina</taxon>
        <taxon>Harpellomycetes</taxon>
        <taxon>Harpellales</taxon>
        <taxon>Legeriomycetaceae</taxon>
        <taxon>Smittium</taxon>
    </lineage>
</organism>
<protein>
    <submittedName>
        <fullName evidence="1">Uncharacterized protein</fullName>
    </submittedName>
</protein>
<dbReference type="AlphaFoldDB" id="A0A2T9YS18"/>
<keyword evidence="2" id="KW-1185">Reference proteome</keyword>
<reference evidence="1 2" key="1">
    <citation type="journal article" date="2018" name="MBio">
        <title>Comparative Genomics Reveals the Core Gene Toolbox for the Fungus-Insect Symbiosis.</title>
        <authorList>
            <person name="Wang Y."/>
            <person name="Stata M."/>
            <person name="Wang W."/>
            <person name="Stajich J.E."/>
            <person name="White M.M."/>
            <person name="Moncalvo J.M."/>
        </authorList>
    </citation>
    <scope>NUCLEOTIDE SEQUENCE [LARGE SCALE GENOMIC DNA]</scope>
    <source>
        <strain evidence="1 2">SWE-8-4</strain>
    </source>
</reference>
<dbReference type="Proteomes" id="UP000245383">
    <property type="component" value="Unassembled WGS sequence"/>
</dbReference>
<proteinExistence type="predicted"/>
<evidence type="ECO:0000313" key="2">
    <source>
        <dbReference type="Proteomes" id="UP000245383"/>
    </source>
</evidence>
<evidence type="ECO:0000313" key="1">
    <source>
        <dbReference type="EMBL" id="PVU95150.1"/>
    </source>
</evidence>